<feature type="binding site" evidence="5">
    <location>
        <position position="122"/>
    </location>
    <ligand>
        <name>ATP</name>
        <dbReference type="ChEBI" id="CHEBI:30616"/>
    </ligand>
</feature>
<dbReference type="Gene3D" id="1.10.510.10">
    <property type="entry name" value="Transferase(Phosphotransferase) domain 1"/>
    <property type="match status" value="1"/>
</dbReference>
<dbReference type="PANTHER" id="PTHR11042">
    <property type="entry name" value="EUKARYOTIC TRANSLATION INITIATION FACTOR 2-ALPHA KINASE EIF2-ALPHA KINASE -RELATED"/>
    <property type="match status" value="1"/>
</dbReference>
<reference evidence="8 9" key="1">
    <citation type="submission" date="2024-07" db="EMBL/GenBank/DDBJ databases">
        <authorList>
            <person name="Akdeniz Z."/>
        </authorList>
    </citation>
    <scope>NUCLEOTIDE SEQUENCE [LARGE SCALE GENOMIC DNA]</scope>
</reference>
<evidence type="ECO:0000256" key="4">
    <source>
        <dbReference type="ARBA" id="ARBA00022840"/>
    </source>
</evidence>
<dbReference type="InterPro" id="IPR000719">
    <property type="entry name" value="Prot_kinase_dom"/>
</dbReference>
<feature type="domain" description="Protein kinase" evidence="7">
    <location>
        <begin position="90"/>
        <end position="398"/>
    </location>
</feature>
<dbReference type="GO" id="GO:0016301">
    <property type="term" value="F:kinase activity"/>
    <property type="evidence" value="ECO:0007669"/>
    <property type="project" value="UniProtKB-KW"/>
</dbReference>
<keyword evidence="6" id="KW-0812">Transmembrane</keyword>
<keyword evidence="4 5" id="KW-0067">ATP-binding</keyword>
<keyword evidence="6" id="KW-1133">Transmembrane helix</keyword>
<keyword evidence="2 5" id="KW-0547">Nucleotide-binding</keyword>
<dbReference type="Proteomes" id="UP001642409">
    <property type="component" value="Unassembled WGS sequence"/>
</dbReference>
<dbReference type="InterPro" id="IPR017441">
    <property type="entry name" value="Protein_kinase_ATP_BS"/>
</dbReference>
<name>A0ABP1HI54_9EUKA</name>
<evidence type="ECO:0000313" key="9">
    <source>
        <dbReference type="Proteomes" id="UP001642409"/>
    </source>
</evidence>
<keyword evidence="1" id="KW-0808">Transferase</keyword>
<dbReference type="Gene3D" id="3.30.200.20">
    <property type="entry name" value="Phosphorylase Kinase, domain 1"/>
    <property type="match status" value="1"/>
</dbReference>
<dbReference type="PROSITE" id="PS00107">
    <property type="entry name" value="PROTEIN_KINASE_ATP"/>
    <property type="match status" value="1"/>
</dbReference>
<evidence type="ECO:0000256" key="2">
    <source>
        <dbReference type="ARBA" id="ARBA00022741"/>
    </source>
</evidence>
<dbReference type="InterPro" id="IPR050339">
    <property type="entry name" value="CC_SR_Kinase"/>
</dbReference>
<organism evidence="8 9">
    <name type="scientific">Hexamita inflata</name>
    <dbReference type="NCBI Taxonomy" id="28002"/>
    <lineage>
        <taxon>Eukaryota</taxon>
        <taxon>Metamonada</taxon>
        <taxon>Diplomonadida</taxon>
        <taxon>Hexamitidae</taxon>
        <taxon>Hexamitinae</taxon>
        <taxon>Hexamita</taxon>
    </lineage>
</organism>
<dbReference type="PROSITE" id="PS50011">
    <property type="entry name" value="PROTEIN_KINASE_DOM"/>
    <property type="match status" value="1"/>
</dbReference>
<evidence type="ECO:0000256" key="1">
    <source>
        <dbReference type="ARBA" id="ARBA00022679"/>
    </source>
</evidence>
<evidence type="ECO:0000256" key="6">
    <source>
        <dbReference type="SAM" id="Phobius"/>
    </source>
</evidence>
<evidence type="ECO:0000256" key="5">
    <source>
        <dbReference type="PROSITE-ProRule" id="PRU10141"/>
    </source>
</evidence>
<keyword evidence="9" id="KW-1185">Reference proteome</keyword>
<dbReference type="InterPro" id="IPR011009">
    <property type="entry name" value="Kinase-like_dom_sf"/>
</dbReference>
<comment type="caution">
    <text evidence="8">The sequence shown here is derived from an EMBL/GenBank/DDBJ whole genome shotgun (WGS) entry which is preliminary data.</text>
</comment>
<dbReference type="EMBL" id="CAXDID020000032">
    <property type="protein sequence ID" value="CAL5995192.1"/>
    <property type="molecule type" value="Genomic_DNA"/>
</dbReference>
<evidence type="ECO:0000256" key="3">
    <source>
        <dbReference type="ARBA" id="ARBA00022777"/>
    </source>
</evidence>
<feature type="transmembrane region" description="Helical" evidence="6">
    <location>
        <begin position="447"/>
        <end position="464"/>
    </location>
</feature>
<dbReference type="SMART" id="SM00220">
    <property type="entry name" value="S_TKc"/>
    <property type="match status" value="1"/>
</dbReference>
<sequence>MHKSPSQHIIEETEGDQIIDESDKNYQINTFIVPHATNFSTDKESETKTAIQQTSQLKYCPYCYKPTLQSNFYFQMLHQISNSGMSQLYFKDLGPIGSGSFGSVIKVMHHIQDIDLQQYAIKRISVGASKPWLLKALQEVTILQKLRHPNIIQYHHCWLESIQQAVNLEEKIPHLHILLDYAKGGSLINLQNKNLGRQLAECEFLCLLKQAAEGLSHLHSLNFISRDIKPQNFLLTGPEDDVPSQEYIQKIFGHNERKSEILIKERCFNQDVLLQNQSRQKLFIRNQQVCNLQLLLTDFGQMGDGVSAGTELLTAPEVFTRKKHTKKSDVYSLALSFIQLITDVEPSENIIEYQQLLTSEFHQTNYSQSTKDIIDKMLCGEENRISAKEVFIKVDLQLQQLQSNVQQNETNLQLKEEIGDGDEKRIGLYAQQPQIESVKKLLKDEKYLEVVCTAILVIVCLLFFKK</sequence>
<protein>
    <submittedName>
        <fullName evidence="8">Kinase</fullName>
    </submittedName>
</protein>
<dbReference type="PANTHER" id="PTHR11042:SF138">
    <property type="entry name" value="SERINE_THREONINE-PROTEIN KINASE IKS1-RELATED"/>
    <property type="match status" value="1"/>
</dbReference>
<gene>
    <name evidence="8" type="ORF">HINF_LOCUS13918</name>
</gene>
<keyword evidence="3 8" id="KW-0418">Kinase</keyword>
<keyword evidence="6" id="KW-0472">Membrane</keyword>
<proteinExistence type="predicted"/>
<evidence type="ECO:0000313" key="8">
    <source>
        <dbReference type="EMBL" id="CAL5995192.1"/>
    </source>
</evidence>
<dbReference type="SUPFAM" id="SSF56112">
    <property type="entry name" value="Protein kinase-like (PK-like)"/>
    <property type="match status" value="1"/>
</dbReference>
<evidence type="ECO:0000259" key="7">
    <source>
        <dbReference type="PROSITE" id="PS50011"/>
    </source>
</evidence>
<dbReference type="Pfam" id="PF00069">
    <property type="entry name" value="Pkinase"/>
    <property type="match status" value="1"/>
</dbReference>
<accession>A0ABP1HI54</accession>